<evidence type="ECO:0000313" key="1">
    <source>
        <dbReference type="EMBL" id="KIL54449.1"/>
    </source>
</evidence>
<proteinExistence type="predicted"/>
<dbReference type="EMBL" id="KN818744">
    <property type="protein sequence ID" value="KIL54449.1"/>
    <property type="molecule type" value="Genomic_DNA"/>
</dbReference>
<sequence length="147" mass="16722">LVAPFENSRAISLHFDCNPTEPDGCSRCCPTRPIICCDLHNPDDFAHMQSVPFDKPISQPQRSPWEMNGKDDSFLLALEAWRCEQTEKKYGRAHLRDIGPSLVMSTSIRDRIVDCAHHGTIKSLADMERETKWHGVREFGTDIITLI</sequence>
<feature type="non-terminal residue" evidence="1">
    <location>
        <position position="147"/>
    </location>
</feature>
<dbReference type="InParanoid" id="A0A0C2SKJ4"/>
<name>A0A0C2SKJ4_AMAMK</name>
<organism evidence="1 2">
    <name type="scientific">Amanita muscaria (strain Koide BX008)</name>
    <dbReference type="NCBI Taxonomy" id="946122"/>
    <lineage>
        <taxon>Eukaryota</taxon>
        <taxon>Fungi</taxon>
        <taxon>Dikarya</taxon>
        <taxon>Basidiomycota</taxon>
        <taxon>Agaricomycotina</taxon>
        <taxon>Agaricomycetes</taxon>
        <taxon>Agaricomycetidae</taxon>
        <taxon>Agaricales</taxon>
        <taxon>Pluteineae</taxon>
        <taxon>Amanitaceae</taxon>
        <taxon>Amanita</taxon>
    </lineage>
</organism>
<dbReference type="HOGENOM" id="CLU_130748_0_0_1"/>
<dbReference type="Proteomes" id="UP000054549">
    <property type="component" value="Unassembled WGS sequence"/>
</dbReference>
<dbReference type="OrthoDB" id="2803597at2759"/>
<keyword evidence="2" id="KW-1185">Reference proteome</keyword>
<accession>A0A0C2SKJ4</accession>
<gene>
    <name evidence="1" type="ORF">M378DRAFT_1056029</name>
</gene>
<feature type="non-terminal residue" evidence="1">
    <location>
        <position position="1"/>
    </location>
</feature>
<reference evidence="1 2" key="1">
    <citation type="submission" date="2014-04" db="EMBL/GenBank/DDBJ databases">
        <title>Evolutionary Origins and Diversification of the Mycorrhizal Mutualists.</title>
        <authorList>
            <consortium name="DOE Joint Genome Institute"/>
            <consortium name="Mycorrhizal Genomics Consortium"/>
            <person name="Kohler A."/>
            <person name="Kuo A."/>
            <person name="Nagy L.G."/>
            <person name="Floudas D."/>
            <person name="Copeland A."/>
            <person name="Barry K.W."/>
            <person name="Cichocki N."/>
            <person name="Veneault-Fourrey C."/>
            <person name="LaButti K."/>
            <person name="Lindquist E.A."/>
            <person name="Lipzen A."/>
            <person name="Lundell T."/>
            <person name="Morin E."/>
            <person name="Murat C."/>
            <person name="Riley R."/>
            <person name="Ohm R."/>
            <person name="Sun H."/>
            <person name="Tunlid A."/>
            <person name="Henrissat B."/>
            <person name="Grigoriev I.V."/>
            <person name="Hibbett D.S."/>
            <person name="Martin F."/>
        </authorList>
    </citation>
    <scope>NUCLEOTIDE SEQUENCE [LARGE SCALE GENOMIC DNA]</scope>
    <source>
        <strain evidence="1 2">Koide BX008</strain>
    </source>
</reference>
<evidence type="ECO:0000313" key="2">
    <source>
        <dbReference type="Proteomes" id="UP000054549"/>
    </source>
</evidence>
<protein>
    <submittedName>
        <fullName evidence="1">Uncharacterized protein</fullName>
    </submittedName>
</protein>
<dbReference type="AlphaFoldDB" id="A0A0C2SKJ4"/>